<reference evidence="12" key="1">
    <citation type="journal article" date="2019" name="Int. J. Syst. Evol. Microbiol.">
        <title>The Global Catalogue of Microorganisms (GCM) 10K type strain sequencing project: providing services to taxonomists for standard genome sequencing and annotation.</title>
        <authorList>
            <consortium name="The Broad Institute Genomics Platform"/>
            <consortium name="The Broad Institute Genome Sequencing Center for Infectious Disease"/>
            <person name="Wu L."/>
            <person name="Ma J."/>
        </authorList>
    </citation>
    <scope>NUCLEOTIDE SEQUENCE [LARGE SCALE GENOMIC DNA]</scope>
    <source>
        <strain evidence="12">TISTR 2241</strain>
    </source>
</reference>
<dbReference type="InterPro" id="IPR029009">
    <property type="entry name" value="ASB_dom_sf"/>
</dbReference>
<dbReference type="InterPro" id="IPR045626">
    <property type="entry name" value="PGDH_ASB_dom"/>
</dbReference>
<comment type="function">
    <text evidence="1">Catalyzes the reversible oxidation of 3-phospho-D-glycerate to 3-phosphonooxypyruvate, the first step of the phosphorylated L-serine biosynthesis pathway. Also catalyzes the reversible oxidation of 2-hydroxyglutarate to 2-oxoglutarate.</text>
</comment>
<dbReference type="SUPFAM" id="SSF51735">
    <property type="entry name" value="NAD(P)-binding Rossmann-fold domains"/>
    <property type="match status" value="1"/>
</dbReference>
<dbReference type="NCBIfam" id="TIGR01327">
    <property type="entry name" value="PGDH"/>
    <property type="match status" value="1"/>
</dbReference>
<comment type="caution">
    <text evidence="11">The sequence shown here is derived from an EMBL/GenBank/DDBJ whole genome shotgun (WGS) entry which is preliminary data.</text>
</comment>
<dbReference type="SUPFAM" id="SSF143548">
    <property type="entry name" value="Serine metabolism enzymes domain"/>
    <property type="match status" value="1"/>
</dbReference>
<dbReference type="Pfam" id="PF02826">
    <property type="entry name" value="2-Hacid_dh_C"/>
    <property type="match status" value="1"/>
</dbReference>
<evidence type="ECO:0000256" key="1">
    <source>
        <dbReference type="ARBA" id="ARBA00003800"/>
    </source>
</evidence>
<dbReference type="Pfam" id="PF19304">
    <property type="entry name" value="PGDH_inter"/>
    <property type="match status" value="1"/>
</dbReference>
<dbReference type="Pfam" id="PF00389">
    <property type="entry name" value="2-Hacid_dh"/>
    <property type="match status" value="1"/>
</dbReference>
<comment type="pathway">
    <text evidence="2 9">Amino-acid biosynthesis; L-serine biosynthesis; L-serine from 3-phospho-D-glycerate: step 1/3.</text>
</comment>
<dbReference type="GO" id="GO:0004617">
    <property type="term" value="F:phosphoglycerate dehydrogenase activity"/>
    <property type="evidence" value="ECO:0007669"/>
    <property type="project" value="UniProtKB-EC"/>
</dbReference>
<dbReference type="InterPro" id="IPR029753">
    <property type="entry name" value="D-isomer_DH_CS"/>
</dbReference>
<keyword evidence="9" id="KW-0028">Amino-acid biosynthesis</keyword>
<dbReference type="InterPro" id="IPR006236">
    <property type="entry name" value="PGDH"/>
</dbReference>
<evidence type="ECO:0000256" key="5">
    <source>
        <dbReference type="ARBA" id="ARBA00023002"/>
    </source>
</evidence>
<dbReference type="InterPro" id="IPR006140">
    <property type="entry name" value="D-isomer_DH_NAD-bd"/>
</dbReference>
<evidence type="ECO:0000313" key="11">
    <source>
        <dbReference type="EMBL" id="MFD2617806.1"/>
    </source>
</evidence>
<dbReference type="Proteomes" id="UP001597458">
    <property type="component" value="Unassembled WGS sequence"/>
</dbReference>
<evidence type="ECO:0000256" key="6">
    <source>
        <dbReference type="ARBA" id="ARBA00023027"/>
    </source>
</evidence>
<sequence length="541" mass="59294">MYKVLVSDPISDTGIQALTDHPDFLVEKQTNLTPDQLKSIIGEYDALIVRSQTTVTAEIIQAADRLKVIARAGVGVDNIDIQAATRKGVIVVNAPNGNTIAATEHTLAMMLSLARQIPHAYISMTEGKWDRKTFKGVELFEKTLGVIGTGRIGTEVAKRAKSFEMNILAYDPYLTEEKAQKLGFTKASLDEIAEQADFITVHTPLTKETKGLIDANYLSKTKPGVRIVNCARGGIIDEAALAEAVKSGHVAGAALDVFEHEPLDNETFRHHPNIIVTPHLGASTAEAQEKVAQSVSEEIIDIFTSQNIQHAINVPRMSAEVQQKMKPYLELGDQIAQLVIQLFKKAPDKITVDYYGDLIEEDTGLLTRTLIKGILSYHLSDSVNIINVLQLLKEQGLTYTVQKNASRHGFANYMSLTLHHGSETATIGATVLNGFGGRIVNINDYRIDLIPERYMLSIRHFDVPGMIGRVGSILGENGVNIGNMQVGRKAVGGEAIMMLTVDKPVDNQVIDKLLTLPDLEHVQLVEIKDDETSNHTEEAVH</sequence>
<dbReference type="InterPro" id="IPR002912">
    <property type="entry name" value="ACT_dom"/>
</dbReference>
<evidence type="ECO:0000256" key="7">
    <source>
        <dbReference type="ARBA" id="ARBA00048126"/>
    </source>
</evidence>
<evidence type="ECO:0000256" key="8">
    <source>
        <dbReference type="ARBA" id="ARBA00048731"/>
    </source>
</evidence>
<dbReference type="Gene3D" id="3.40.50.720">
    <property type="entry name" value="NAD(P)-binding Rossmann-like Domain"/>
    <property type="match status" value="2"/>
</dbReference>
<dbReference type="CDD" id="cd04902">
    <property type="entry name" value="ACT_3PGDH-xct"/>
    <property type="match status" value="1"/>
</dbReference>
<keyword evidence="6 9" id="KW-0520">NAD</keyword>
<dbReference type="InterPro" id="IPR036291">
    <property type="entry name" value="NAD(P)-bd_dom_sf"/>
</dbReference>
<dbReference type="InterPro" id="IPR029752">
    <property type="entry name" value="D-isomer_DH_CS1"/>
</dbReference>
<organism evidence="11 12">
    <name type="scientific">Terrilactibacillus laevilacticus</name>
    <dbReference type="NCBI Taxonomy" id="1380157"/>
    <lineage>
        <taxon>Bacteria</taxon>
        <taxon>Bacillati</taxon>
        <taxon>Bacillota</taxon>
        <taxon>Bacilli</taxon>
        <taxon>Bacillales</taxon>
        <taxon>Bacillaceae</taxon>
        <taxon>Terrilactibacillus</taxon>
    </lineage>
</organism>
<feature type="domain" description="ACT" evidence="10">
    <location>
        <begin position="455"/>
        <end position="527"/>
    </location>
</feature>
<evidence type="ECO:0000313" key="12">
    <source>
        <dbReference type="Proteomes" id="UP001597458"/>
    </source>
</evidence>
<dbReference type="Gene3D" id="3.30.1330.90">
    <property type="entry name" value="D-3-phosphoglycerate dehydrogenase, domain 3"/>
    <property type="match status" value="1"/>
</dbReference>
<keyword evidence="9" id="KW-0718">Serine biosynthesis</keyword>
<evidence type="ECO:0000256" key="3">
    <source>
        <dbReference type="ARBA" id="ARBA00005854"/>
    </source>
</evidence>
<dbReference type="Pfam" id="PF01842">
    <property type="entry name" value="ACT"/>
    <property type="match status" value="1"/>
</dbReference>
<dbReference type="PROSITE" id="PS00671">
    <property type="entry name" value="D_2_HYDROXYACID_DH_3"/>
    <property type="match status" value="1"/>
</dbReference>
<dbReference type="SUPFAM" id="SSF55021">
    <property type="entry name" value="ACT-like"/>
    <property type="match status" value="1"/>
</dbReference>
<dbReference type="PROSITE" id="PS51671">
    <property type="entry name" value="ACT"/>
    <property type="match status" value="1"/>
</dbReference>
<dbReference type="PANTHER" id="PTHR42938">
    <property type="entry name" value="FORMATE DEHYDROGENASE 1"/>
    <property type="match status" value="1"/>
</dbReference>
<protein>
    <recommendedName>
        <fullName evidence="4 9">D-3-phosphoglycerate dehydrogenase</fullName>
        <ecNumber evidence="9">1.1.1.95</ecNumber>
    </recommendedName>
</protein>
<comment type="catalytic activity">
    <reaction evidence="8 9">
        <text>(2R)-3-phosphoglycerate + NAD(+) = 3-phosphooxypyruvate + NADH + H(+)</text>
        <dbReference type="Rhea" id="RHEA:12641"/>
        <dbReference type="ChEBI" id="CHEBI:15378"/>
        <dbReference type="ChEBI" id="CHEBI:18110"/>
        <dbReference type="ChEBI" id="CHEBI:57540"/>
        <dbReference type="ChEBI" id="CHEBI:57945"/>
        <dbReference type="ChEBI" id="CHEBI:58272"/>
        <dbReference type="EC" id="1.1.1.95"/>
    </reaction>
</comment>
<dbReference type="CDD" id="cd12173">
    <property type="entry name" value="PGDH_4"/>
    <property type="match status" value="1"/>
</dbReference>
<evidence type="ECO:0000256" key="4">
    <source>
        <dbReference type="ARBA" id="ARBA00021582"/>
    </source>
</evidence>
<dbReference type="Gene3D" id="3.30.70.260">
    <property type="match status" value="1"/>
</dbReference>
<gene>
    <name evidence="11" type="primary">serA</name>
    <name evidence="11" type="ORF">ACFSTF_10865</name>
</gene>
<dbReference type="RefSeq" id="WP_141190294.1">
    <property type="nucleotide sequence ID" value="NZ_JBHUMR010000014.1"/>
</dbReference>
<evidence type="ECO:0000259" key="10">
    <source>
        <dbReference type="PROSITE" id="PS51671"/>
    </source>
</evidence>
<evidence type="ECO:0000256" key="9">
    <source>
        <dbReference type="RuleBase" id="RU363003"/>
    </source>
</evidence>
<comment type="similarity">
    <text evidence="3 9">Belongs to the D-isomer specific 2-hydroxyacid dehydrogenase family.</text>
</comment>
<keyword evidence="5 9" id="KW-0560">Oxidoreductase</keyword>
<dbReference type="EMBL" id="JBHUMR010000014">
    <property type="protein sequence ID" value="MFD2617806.1"/>
    <property type="molecule type" value="Genomic_DNA"/>
</dbReference>
<proteinExistence type="inferred from homology"/>
<dbReference type="InterPro" id="IPR006139">
    <property type="entry name" value="D-isomer_2_OHA_DH_cat_dom"/>
</dbReference>
<keyword evidence="12" id="KW-1185">Reference proteome</keyword>
<evidence type="ECO:0000256" key="2">
    <source>
        <dbReference type="ARBA" id="ARBA00005216"/>
    </source>
</evidence>
<name>A0ABW5PSF2_9BACI</name>
<comment type="catalytic activity">
    <reaction evidence="7">
        <text>(R)-2-hydroxyglutarate + NAD(+) = 2-oxoglutarate + NADH + H(+)</text>
        <dbReference type="Rhea" id="RHEA:49612"/>
        <dbReference type="ChEBI" id="CHEBI:15378"/>
        <dbReference type="ChEBI" id="CHEBI:15801"/>
        <dbReference type="ChEBI" id="CHEBI:16810"/>
        <dbReference type="ChEBI" id="CHEBI:57540"/>
        <dbReference type="ChEBI" id="CHEBI:57945"/>
        <dbReference type="EC" id="1.1.1.399"/>
    </reaction>
</comment>
<dbReference type="SUPFAM" id="SSF52283">
    <property type="entry name" value="Formate/glycerate dehydrogenase catalytic domain-like"/>
    <property type="match status" value="1"/>
</dbReference>
<dbReference type="PROSITE" id="PS00065">
    <property type="entry name" value="D_2_HYDROXYACID_DH_1"/>
    <property type="match status" value="1"/>
</dbReference>
<accession>A0ABW5PSF2</accession>
<dbReference type="PANTHER" id="PTHR42938:SF47">
    <property type="entry name" value="HYDROXYPYRUVATE REDUCTASE"/>
    <property type="match status" value="1"/>
</dbReference>
<dbReference type="EC" id="1.1.1.95" evidence="9"/>
<dbReference type="InterPro" id="IPR045865">
    <property type="entry name" value="ACT-like_dom_sf"/>
</dbReference>